<name>A0A1G9CKE7_9HYPH</name>
<evidence type="ECO:0000313" key="5">
    <source>
        <dbReference type="EMBL" id="SDK52056.1"/>
    </source>
</evidence>
<protein>
    <submittedName>
        <fullName evidence="5">Multiple sugar transport system ATP-binding protein</fullName>
    </submittedName>
</protein>
<sequence>MSALMIRDLHKSYGGLEILAGINLEARTGEFVALVGPSGCGKSTLLAMIAGLETVTSGEIWIGDRLVNSVQPKDRDIAMVFQSYALYPTMTVRQNITFGMESRGVPKAEQAEAVKRVAALLQIEQLLNRKPGQLSGGQRQRVAMGRALVRDPNCFCSTSRCPISTPSCASTCAPKSRSFTIASARRRCTSLTIRSRR</sequence>
<evidence type="ECO:0000259" key="4">
    <source>
        <dbReference type="PROSITE" id="PS50893"/>
    </source>
</evidence>
<proteinExistence type="inferred from homology"/>
<dbReference type="PANTHER" id="PTHR43875">
    <property type="entry name" value="MALTODEXTRIN IMPORT ATP-BINDING PROTEIN MSMX"/>
    <property type="match status" value="1"/>
</dbReference>
<keyword evidence="3 5" id="KW-0067">ATP-binding</keyword>
<evidence type="ECO:0000313" key="6">
    <source>
        <dbReference type="Proteomes" id="UP000198894"/>
    </source>
</evidence>
<dbReference type="PANTHER" id="PTHR43875:SF14">
    <property type="entry name" value="ABC TRANSPORTER ATP-BINDING PROTEIN"/>
    <property type="match status" value="1"/>
</dbReference>
<evidence type="ECO:0000256" key="1">
    <source>
        <dbReference type="ARBA" id="ARBA00005417"/>
    </source>
</evidence>
<dbReference type="PROSITE" id="PS00211">
    <property type="entry name" value="ABC_TRANSPORTER_1"/>
    <property type="match status" value="1"/>
</dbReference>
<keyword evidence="5" id="KW-0813">Transport</keyword>
<dbReference type="SUPFAM" id="SSF52540">
    <property type="entry name" value="P-loop containing nucleoside triphosphate hydrolases"/>
    <property type="match status" value="1"/>
</dbReference>
<feature type="domain" description="ABC transporter" evidence="4">
    <location>
        <begin position="4"/>
        <end position="195"/>
    </location>
</feature>
<dbReference type="Proteomes" id="UP000198894">
    <property type="component" value="Unassembled WGS sequence"/>
</dbReference>
<dbReference type="PROSITE" id="PS50893">
    <property type="entry name" value="ABC_TRANSPORTER_2"/>
    <property type="match status" value="1"/>
</dbReference>
<dbReference type="GO" id="GO:0055052">
    <property type="term" value="C:ATP-binding cassette (ABC) transporter complex, substrate-binding subunit-containing"/>
    <property type="evidence" value="ECO:0007669"/>
    <property type="project" value="TreeGrafter"/>
</dbReference>
<keyword evidence="6" id="KW-1185">Reference proteome</keyword>
<dbReference type="AlphaFoldDB" id="A0A1G9CKE7"/>
<dbReference type="InterPro" id="IPR017871">
    <property type="entry name" value="ABC_transporter-like_CS"/>
</dbReference>
<organism evidence="5 6">
    <name type="scientific">Mesorhizobium muleiense</name>
    <dbReference type="NCBI Taxonomy" id="1004279"/>
    <lineage>
        <taxon>Bacteria</taxon>
        <taxon>Pseudomonadati</taxon>
        <taxon>Pseudomonadota</taxon>
        <taxon>Alphaproteobacteria</taxon>
        <taxon>Hyphomicrobiales</taxon>
        <taxon>Phyllobacteriaceae</taxon>
        <taxon>Mesorhizobium</taxon>
    </lineage>
</organism>
<gene>
    <name evidence="5" type="ORF">SAMN05428953_11692</name>
</gene>
<dbReference type="InterPro" id="IPR047641">
    <property type="entry name" value="ABC_transpr_MalK/UgpC-like"/>
</dbReference>
<dbReference type="InterPro" id="IPR003439">
    <property type="entry name" value="ABC_transporter-like_ATP-bd"/>
</dbReference>
<comment type="similarity">
    <text evidence="1">Belongs to the ABC transporter superfamily.</text>
</comment>
<reference evidence="6" key="1">
    <citation type="submission" date="2016-10" db="EMBL/GenBank/DDBJ databases">
        <authorList>
            <person name="Varghese N."/>
            <person name="Submissions S."/>
        </authorList>
    </citation>
    <scope>NUCLEOTIDE SEQUENCE [LARGE SCALE GENOMIC DNA]</scope>
    <source>
        <strain evidence="6">CGMCC 1.11022</strain>
    </source>
</reference>
<dbReference type="GO" id="GO:0016887">
    <property type="term" value="F:ATP hydrolysis activity"/>
    <property type="evidence" value="ECO:0007669"/>
    <property type="project" value="InterPro"/>
</dbReference>
<accession>A0A1G9CKE7</accession>
<evidence type="ECO:0000256" key="3">
    <source>
        <dbReference type="ARBA" id="ARBA00022840"/>
    </source>
</evidence>
<dbReference type="Pfam" id="PF00005">
    <property type="entry name" value="ABC_tran"/>
    <property type="match status" value="1"/>
</dbReference>
<dbReference type="Gene3D" id="3.40.50.300">
    <property type="entry name" value="P-loop containing nucleotide triphosphate hydrolases"/>
    <property type="match status" value="1"/>
</dbReference>
<keyword evidence="2" id="KW-0547">Nucleotide-binding</keyword>
<dbReference type="EMBL" id="FNEE01000016">
    <property type="protein sequence ID" value="SDK52056.1"/>
    <property type="molecule type" value="Genomic_DNA"/>
</dbReference>
<dbReference type="InterPro" id="IPR027417">
    <property type="entry name" value="P-loop_NTPase"/>
</dbReference>
<keyword evidence="5" id="KW-0762">Sugar transport</keyword>
<dbReference type="GO" id="GO:0005524">
    <property type="term" value="F:ATP binding"/>
    <property type="evidence" value="ECO:0007669"/>
    <property type="project" value="UniProtKB-KW"/>
</dbReference>
<evidence type="ECO:0000256" key="2">
    <source>
        <dbReference type="ARBA" id="ARBA00022741"/>
    </source>
</evidence>